<gene>
    <name evidence="1" type="ORF">FTX54_013320</name>
</gene>
<protein>
    <recommendedName>
        <fullName evidence="3">Antitoxin VbhA domain-containing protein</fullName>
    </recommendedName>
</protein>
<dbReference type="Proteomes" id="UP000321816">
    <property type="component" value="Chromosome"/>
</dbReference>
<reference evidence="1 2" key="1">
    <citation type="submission" date="2024-01" db="EMBL/GenBank/DDBJ databases">
        <title>Complete Genome Sequence of Alkalicoccus halolimnae BZ-SZ-XJ29T, a Moderately Halophilic Bacterium Isolated from a Salt Lake.</title>
        <authorList>
            <person name="Zhao B."/>
        </authorList>
    </citation>
    <scope>NUCLEOTIDE SEQUENCE [LARGE SCALE GENOMIC DNA]</scope>
    <source>
        <strain evidence="1 2">BZ-SZ-XJ29</strain>
    </source>
</reference>
<evidence type="ECO:0008006" key="3">
    <source>
        <dbReference type="Google" id="ProtNLM"/>
    </source>
</evidence>
<evidence type="ECO:0000313" key="2">
    <source>
        <dbReference type="Proteomes" id="UP000321816"/>
    </source>
</evidence>
<keyword evidence="2" id="KW-1185">Reference proteome</keyword>
<dbReference type="AlphaFoldDB" id="A0AAJ8LTK1"/>
<accession>A0AAJ8LTK1</accession>
<evidence type="ECO:0000313" key="1">
    <source>
        <dbReference type="EMBL" id="WWD79387.1"/>
    </source>
</evidence>
<organism evidence="1 2">
    <name type="scientific">Alkalicoccus halolimnae</name>
    <dbReference type="NCBI Taxonomy" id="1667239"/>
    <lineage>
        <taxon>Bacteria</taxon>
        <taxon>Bacillati</taxon>
        <taxon>Bacillota</taxon>
        <taxon>Bacilli</taxon>
        <taxon>Bacillales</taxon>
        <taxon>Bacillaceae</taxon>
        <taxon>Alkalicoccus</taxon>
    </lineage>
</organism>
<dbReference type="EMBL" id="CP144914">
    <property type="protein sequence ID" value="WWD79387.1"/>
    <property type="molecule type" value="Genomic_DNA"/>
</dbReference>
<name>A0AAJ8LTK1_9BACI</name>
<dbReference type="RefSeq" id="WP_187254619.1">
    <property type="nucleotide sequence ID" value="NZ_CP144914.1"/>
</dbReference>
<proteinExistence type="predicted"/>
<dbReference type="KEGG" id="ahal:FTX54_013320"/>
<sequence>MTAKRMDIESAFRSAKGSLAVEGMTLSVKEETLVKERLAGNMSQEAFIQQALELSRYE</sequence>